<protein>
    <submittedName>
        <fullName evidence="3">Uncharacterized protein</fullName>
    </submittedName>
</protein>
<sequence length="375" mass="41886">MYPDLTYHKLCKFSHKTRQRKALPANIATHLLAVPTKEAEDARRNQAQTRHHLDQRLIETQNQRGTADESKPELQEELQRLQKALADLHLGLERRELFEKESREELTGKLQQGEALLAKAETELKERHVKARACENHLKQARKEVIALKPQRDYLKDGLDAGYRELKSGMGGETHVTEFPLTSQESLVPKGVKSPLPKMSNCPAEAKPRTPVIGTQAEIVADRLLVHTPTCTATLTYNQHDTATRVSLPNQSMWIQVPQGAIIQLDNLALYYLSSEAHRSELEIPSSSRNHNLTLEPELELRIEKGRSQLIDITPVDTALQALSRLPVLTSSPIAQAWTAADTALCLSMAIGCALTWPPSYQKGSKGCKSPWTSA</sequence>
<evidence type="ECO:0000313" key="3">
    <source>
        <dbReference type="EMBL" id="ROJ25350.1"/>
    </source>
</evidence>
<dbReference type="Proteomes" id="UP000281406">
    <property type="component" value="Unassembled WGS sequence"/>
</dbReference>
<dbReference type="OrthoDB" id="8954191at2759"/>
<name>A0A3N0XQV2_ANAGA</name>
<keyword evidence="1" id="KW-0175">Coiled coil</keyword>
<feature type="region of interest" description="Disordered" evidence="2">
    <location>
        <begin position="186"/>
        <end position="208"/>
    </location>
</feature>
<proteinExistence type="predicted"/>
<evidence type="ECO:0000313" key="4">
    <source>
        <dbReference type="Proteomes" id="UP000281406"/>
    </source>
</evidence>
<accession>A0A3N0XQV2</accession>
<dbReference type="EMBL" id="RJVU01063416">
    <property type="protein sequence ID" value="ROJ25350.1"/>
    <property type="molecule type" value="Genomic_DNA"/>
</dbReference>
<feature type="coiled-coil region" evidence="1">
    <location>
        <begin position="71"/>
        <end position="123"/>
    </location>
</feature>
<organism evidence="3 4">
    <name type="scientific">Anabarilius grahami</name>
    <name type="common">Kanglang fish</name>
    <name type="synonym">Barilius grahami</name>
    <dbReference type="NCBI Taxonomy" id="495550"/>
    <lineage>
        <taxon>Eukaryota</taxon>
        <taxon>Metazoa</taxon>
        <taxon>Chordata</taxon>
        <taxon>Craniata</taxon>
        <taxon>Vertebrata</taxon>
        <taxon>Euteleostomi</taxon>
        <taxon>Actinopterygii</taxon>
        <taxon>Neopterygii</taxon>
        <taxon>Teleostei</taxon>
        <taxon>Ostariophysi</taxon>
        <taxon>Cypriniformes</taxon>
        <taxon>Xenocyprididae</taxon>
        <taxon>Xenocypridinae</taxon>
        <taxon>Xenocypridinae incertae sedis</taxon>
        <taxon>Anabarilius</taxon>
    </lineage>
</organism>
<keyword evidence="4" id="KW-1185">Reference proteome</keyword>
<evidence type="ECO:0000256" key="2">
    <source>
        <dbReference type="SAM" id="MobiDB-lite"/>
    </source>
</evidence>
<evidence type="ECO:0000256" key="1">
    <source>
        <dbReference type="SAM" id="Coils"/>
    </source>
</evidence>
<reference evidence="3 4" key="1">
    <citation type="submission" date="2018-10" db="EMBL/GenBank/DDBJ databases">
        <title>Genome assembly for a Yunnan-Guizhou Plateau 3E fish, Anabarilius grahami (Regan), and its evolutionary and genetic applications.</title>
        <authorList>
            <person name="Jiang W."/>
        </authorList>
    </citation>
    <scope>NUCLEOTIDE SEQUENCE [LARGE SCALE GENOMIC DNA]</scope>
    <source>
        <strain evidence="3">AG-KIZ</strain>
        <tissue evidence="3">Muscle</tissue>
    </source>
</reference>
<gene>
    <name evidence="3" type="ORF">DPX16_20163</name>
</gene>
<comment type="caution">
    <text evidence="3">The sequence shown here is derived from an EMBL/GenBank/DDBJ whole genome shotgun (WGS) entry which is preliminary data.</text>
</comment>
<dbReference type="AlphaFoldDB" id="A0A3N0XQV2"/>